<dbReference type="AlphaFoldDB" id="A0AAN8Y418"/>
<organism evidence="1 2">
    <name type="scientific">Solanum bulbocastanum</name>
    <name type="common">Wild potato</name>
    <dbReference type="NCBI Taxonomy" id="147425"/>
    <lineage>
        <taxon>Eukaryota</taxon>
        <taxon>Viridiplantae</taxon>
        <taxon>Streptophyta</taxon>
        <taxon>Embryophyta</taxon>
        <taxon>Tracheophyta</taxon>
        <taxon>Spermatophyta</taxon>
        <taxon>Magnoliopsida</taxon>
        <taxon>eudicotyledons</taxon>
        <taxon>Gunneridae</taxon>
        <taxon>Pentapetalae</taxon>
        <taxon>asterids</taxon>
        <taxon>lamiids</taxon>
        <taxon>Solanales</taxon>
        <taxon>Solanaceae</taxon>
        <taxon>Solanoideae</taxon>
        <taxon>Solaneae</taxon>
        <taxon>Solanum</taxon>
    </lineage>
</organism>
<sequence length="200" mass="22409">MKEAFPSNGEHEVASALLLLSAISSSPLPKSGCITANSHKVALSNSNSKSNSKVSSILTSVDCSFDDNRAQSHLHWRFSQVVRQELLHFDCRKMSSGKPASASTSRTTFCRSTAVSASFLSCELLLLILFLFSRVHPFYIEPLQRSKNVSASSLFILQVLLHCCYREIHHDLLWQQITLQLFEQNFQLLSIFFLLAADNK</sequence>
<proteinExistence type="predicted"/>
<evidence type="ECO:0000313" key="1">
    <source>
        <dbReference type="EMBL" id="KAK6778930.1"/>
    </source>
</evidence>
<dbReference type="EMBL" id="JBANQN010000010">
    <property type="protein sequence ID" value="KAK6778930.1"/>
    <property type="molecule type" value="Genomic_DNA"/>
</dbReference>
<accession>A0AAN8Y418</accession>
<gene>
    <name evidence="1" type="ORF">RDI58_025648</name>
</gene>
<dbReference type="Proteomes" id="UP001371456">
    <property type="component" value="Unassembled WGS sequence"/>
</dbReference>
<keyword evidence="2" id="KW-1185">Reference proteome</keyword>
<name>A0AAN8Y418_SOLBU</name>
<comment type="caution">
    <text evidence="1">The sequence shown here is derived from an EMBL/GenBank/DDBJ whole genome shotgun (WGS) entry which is preliminary data.</text>
</comment>
<evidence type="ECO:0000313" key="2">
    <source>
        <dbReference type="Proteomes" id="UP001371456"/>
    </source>
</evidence>
<protein>
    <submittedName>
        <fullName evidence="1">Uncharacterized protein</fullName>
    </submittedName>
</protein>
<reference evidence="1 2" key="1">
    <citation type="submission" date="2024-02" db="EMBL/GenBank/DDBJ databases">
        <title>de novo genome assembly of Solanum bulbocastanum strain 11H21.</title>
        <authorList>
            <person name="Hosaka A.J."/>
        </authorList>
    </citation>
    <scope>NUCLEOTIDE SEQUENCE [LARGE SCALE GENOMIC DNA]</scope>
    <source>
        <tissue evidence="1">Young leaves</tissue>
    </source>
</reference>